<dbReference type="GO" id="GO:0030719">
    <property type="term" value="P:P granule organization"/>
    <property type="evidence" value="ECO:0007669"/>
    <property type="project" value="TreeGrafter"/>
</dbReference>
<accession>A0A8B9QZW0</accession>
<feature type="transmembrane region" description="Helical" evidence="3">
    <location>
        <begin position="12"/>
        <end position="32"/>
    </location>
</feature>
<feature type="compositionally biased region" description="Pro residues" evidence="2">
    <location>
        <begin position="471"/>
        <end position="492"/>
    </location>
</feature>
<feature type="region of interest" description="Disordered" evidence="2">
    <location>
        <begin position="460"/>
        <end position="541"/>
    </location>
</feature>
<dbReference type="Proteomes" id="UP000694400">
    <property type="component" value="Chromosome 32"/>
</dbReference>
<reference evidence="5" key="2">
    <citation type="submission" date="2025-08" db="UniProtKB">
        <authorList>
            <consortium name="Ensembl"/>
        </authorList>
    </citation>
    <scope>IDENTIFICATION</scope>
</reference>
<keyword evidence="3" id="KW-0472">Membrane</keyword>
<proteinExistence type="predicted"/>
<keyword evidence="1" id="KW-0694">RNA-binding</keyword>
<dbReference type="InterPro" id="IPR004088">
    <property type="entry name" value="KH_dom_type_1"/>
</dbReference>
<dbReference type="Gene3D" id="2.40.50.90">
    <property type="match status" value="1"/>
</dbReference>
<dbReference type="SMART" id="SM00333">
    <property type="entry name" value="TUDOR"/>
    <property type="match status" value="1"/>
</dbReference>
<dbReference type="SUPFAM" id="SSF63748">
    <property type="entry name" value="Tudor/PWWP/MBT"/>
    <property type="match status" value="1"/>
</dbReference>
<evidence type="ECO:0000313" key="5">
    <source>
        <dbReference type="Ensembl" id="ENSAPLP00020005034.1"/>
    </source>
</evidence>
<feature type="domain" description="Tudor" evidence="4">
    <location>
        <begin position="344"/>
        <end position="403"/>
    </location>
</feature>
<evidence type="ECO:0000259" key="4">
    <source>
        <dbReference type="PROSITE" id="PS50304"/>
    </source>
</evidence>
<dbReference type="AlphaFoldDB" id="A0A8B9QZW0"/>
<evidence type="ECO:0000256" key="1">
    <source>
        <dbReference type="PROSITE-ProRule" id="PRU00117"/>
    </source>
</evidence>
<evidence type="ECO:0000256" key="2">
    <source>
        <dbReference type="SAM" id="MobiDB-lite"/>
    </source>
</evidence>
<dbReference type="GO" id="GO:0007283">
    <property type="term" value="P:spermatogenesis"/>
    <property type="evidence" value="ECO:0007669"/>
    <property type="project" value="TreeGrafter"/>
</dbReference>
<evidence type="ECO:0000256" key="3">
    <source>
        <dbReference type="SAM" id="Phobius"/>
    </source>
</evidence>
<dbReference type="Gene3D" id="3.30.1370.10">
    <property type="entry name" value="K Homology domain, type 1"/>
    <property type="match status" value="2"/>
</dbReference>
<dbReference type="InterPro" id="IPR035437">
    <property type="entry name" value="SNase_OB-fold_sf"/>
</dbReference>
<sequence>MAARGGLGLSGLQKAAVLLGLPAGAAVLYIVYRRYREGRADRATFVGTEDLEAEVRVPRAAVRALIGRQGATIRKLRQETGARIALEEEEEEEEEEGGGAERLLLIAGSPGQVCRAQAAVRQVLADSAPVLEQLRVPHTAVGRIIGRGGETVRSICLSSGAKVQCERRSEACTAPTAAHPPLGDTQRGGGRQEADRGEAAGGGRLSEGAGPGGGGAGPPQAAPGQPQGTGASRHPPGTGPGPGAGPGVSLPCWVRGPPRSRGGRARPRRSWRWGRRWRCRNLKCPAPNSASPRPSPWRFTSQAAENPDHFWVQLVGERSLQLDQLAARMAQYYEGSGRTAELAAVQAGDIVAAPYGADGAWYRARVLGALPGGGWDLYYVDFGDNGEAQPGELRALRSDFLSLPFQAIECSLAGVAPVGTEWAEAALDAFEQLTHCARWKPLRARVCSYGRRGPRTWPRISLSHEVSLTPTPNPRPQPQTPPPPRTPAPFSPPRTSTSLRSWCGWATLRHGHGRRRRRRRSGRKRRRQGMKHCGGGRRPPR</sequence>
<dbReference type="Gene3D" id="2.30.30.140">
    <property type="match status" value="1"/>
</dbReference>
<dbReference type="InterPro" id="IPR004087">
    <property type="entry name" value="KH_dom"/>
</dbReference>
<dbReference type="GO" id="GO:0003723">
    <property type="term" value="F:RNA binding"/>
    <property type="evidence" value="ECO:0007669"/>
    <property type="project" value="UniProtKB-UniRule"/>
</dbReference>
<dbReference type="PROSITE" id="PS50304">
    <property type="entry name" value="TUDOR"/>
    <property type="match status" value="1"/>
</dbReference>
<keyword evidence="3" id="KW-1133">Transmembrane helix</keyword>
<feature type="compositionally biased region" description="Low complexity" evidence="2">
    <location>
        <begin position="218"/>
        <end position="231"/>
    </location>
</feature>
<reference evidence="5" key="1">
    <citation type="submission" date="2019-08" db="EMBL/GenBank/DDBJ databases">
        <title>Three high-quality genomes provides insights into domestication of ducks.</title>
        <authorList>
            <person name="Hou Z.C."/>
            <person name="Zhu F."/>
            <person name="Yin Z.T."/>
            <person name="Zhang F."/>
        </authorList>
    </citation>
    <scope>NUCLEOTIDE SEQUENCE [LARGE SCALE GENOMIC DNA]</scope>
</reference>
<dbReference type="Pfam" id="PF00013">
    <property type="entry name" value="KH_1"/>
    <property type="match status" value="2"/>
</dbReference>
<dbReference type="Pfam" id="PF00567">
    <property type="entry name" value="TUDOR"/>
    <property type="match status" value="1"/>
</dbReference>
<dbReference type="GO" id="GO:0034587">
    <property type="term" value="P:piRNA processing"/>
    <property type="evidence" value="ECO:0007669"/>
    <property type="project" value="TreeGrafter"/>
</dbReference>
<dbReference type="SMART" id="SM00322">
    <property type="entry name" value="KH"/>
    <property type="match status" value="2"/>
</dbReference>
<dbReference type="InterPro" id="IPR002999">
    <property type="entry name" value="Tudor"/>
</dbReference>
<feature type="region of interest" description="Disordered" evidence="2">
    <location>
        <begin position="172"/>
        <end position="270"/>
    </location>
</feature>
<dbReference type="GO" id="GO:0043186">
    <property type="term" value="C:P granule"/>
    <property type="evidence" value="ECO:0007669"/>
    <property type="project" value="TreeGrafter"/>
</dbReference>
<reference evidence="5" key="3">
    <citation type="submission" date="2025-09" db="UniProtKB">
        <authorList>
            <consortium name="Ensembl"/>
        </authorList>
    </citation>
    <scope>IDENTIFICATION</scope>
</reference>
<dbReference type="PROSITE" id="PS50084">
    <property type="entry name" value="KH_TYPE_1"/>
    <property type="match status" value="2"/>
</dbReference>
<feature type="compositionally biased region" description="Basic residues" evidence="2">
    <location>
        <begin position="509"/>
        <end position="541"/>
    </location>
</feature>
<dbReference type="GO" id="GO:0005739">
    <property type="term" value="C:mitochondrion"/>
    <property type="evidence" value="ECO:0007669"/>
    <property type="project" value="UniProtKB-ARBA"/>
</dbReference>
<dbReference type="Ensembl" id="ENSAPLT00020005425.1">
    <property type="protein sequence ID" value="ENSAPLP00020005034.1"/>
    <property type="gene ID" value="ENSAPLG00020003710.1"/>
</dbReference>
<dbReference type="InterPro" id="IPR050621">
    <property type="entry name" value="Tudor_domain_containing"/>
</dbReference>
<feature type="compositionally biased region" description="Gly residues" evidence="2">
    <location>
        <begin position="199"/>
        <end position="217"/>
    </location>
</feature>
<protein>
    <submittedName>
        <fullName evidence="5">Tudor and KH domain containing</fullName>
    </submittedName>
</protein>
<evidence type="ECO:0000313" key="6">
    <source>
        <dbReference type="Proteomes" id="UP000694400"/>
    </source>
</evidence>
<name>A0A8B9QZW0_ANAPL</name>
<dbReference type="InterPro" id="IPR036612">
    <property type="entry name" value="KH_dom_type_1_sf"/>
</dbReference>
<feature type="compositionally biased region" description="Basic residues" evidence="2">
    <location>
        <begin position="261"/>
        <end position="270"/>
    </location>
</feature>
<dbReference type="PANTHER" id="PTHR22948">
    <property type="entry name" value="TUDOR DOMAIN CONTAINING PROTEIN"/>
    <property type="match status" value="1"/>
</dbReference>
<dbReference type="SUPFAM" id="SSF54791">
    <property type="entry name" value="Eukaryotic type KH-domain (KH-domain type I)"/>
    <property type="match status" value="2"/>
</dbReference>
<keyword evidence="3" id="KW-0812">Transmembrane</keyword>
<organism evidence="5 6">
    <name type="scientific">Anas platyrhynchos</name>
    <name type="common">Mallard</name>
    <name type="synonym">Anas boschas</name>
    <dbReference type="NCBI Taxonomy" id="8839"/>
    <lineage>
        <taxon>Eukaryota</taxon>
        <taxon>Metazoa</taxon>
        <taxon>Chordata</taxon>
        <taxon>Craniata</taxon>
        <taxon>Vertebrata</taxon>
        <taxon>Euteleostomi</taxon>
        <taxon>Archelosauria</taxon>
        <taxon>Archosauria</taxon>
        <taxon>Dinosauria</taxon>
        <taxon>Saurischia</taxon>
        <taxon>Theropoda</taxon>
        <taxon>Coelurosauria</taxon>
        <taxon>Aves</taxon>
        <taxon>Neognathae</taxon>
        <taxon>Galloanserae</taxon>
        <taxon>Anseriformes</taxon>
        <taxon>Anatidae</taxon>
        <taxon>Anatinae</taxon>
        <taxon>Anas</taxon>
    </lineage>
</organism>
<dbReference type="PANTHER" id="PTHR22948:SF18">
    <property type="entry name" value="TUDOR AND KH DOMAIN-CONTAINING PROTEIN"/>
    <property type="match status" value="1"/>
</dbReference>